<evidence type="ECO:0000256" key="1">
    <source>
        <dbReference type="ARBA" id="ARBA00012552"/>
    </source>
</evidence>
<keyword evidence="5 13" id="KW-0347">Helicase</keyword>
<dbReference type="CDD" id="cd20435">
    <property type="entry name" value="Tudor_TDRD12_rpt2"/>
    <property type="match status" value="1"/>
</dbReference>
<comment type="catalytic activity">
    <reaction evidence="7">
        <text>ATP + H2O = ADP + phosphate + H(+)</text>
        <dbReference type="Rhea" id="RHEA:13065"/>
        <dbReference type="ChEBI" id="CHEBI:15377"/>
        <dbReference type="ChEBI" id="CHEBI:15378"/>
        <dbReference type="ChEBI" id="CHEBI:30616"/>
        <dbReference type="ChEBI" id="CHEBI:43474"/>
        <dbReference type="ChEBI" id="CHEBI:456216"/>
        <dbReference type="EC" id="3.6.4.13"/>
    </reaction>
</comment>
<evidence type="ECO:0000256" key="3">
    <source>
        <dbReference type="ARBA" id="ARBA00022741"/>
    </source>
</evidence>
<evidence type="ECO:0000259" key="9">
    <source>
        <dbReference type="PROSITE" id="PS50103"/>
    </source>
</evidence>
<sequence length="1004" mass="115450">MDSRDIFCKNKSKMVIPKTSFSVKVTNFKNPYRIIIYKTKNYINKSNMISKKLVNHMKMENLNSKDNGEPNFGDLVVVHGKVSQDVDLPGWYCRGLIGHFDPMTMRYNVFLVDYGISVPMLKDDFIFLQHDNISDEYLTMDIGIYNIIPTIIKKRKSTNELVQFITDKWTTEAIKFCKELIVASSKIYFDISVRDECGKYYGELYLLLNREIICLSKALSENGYATYLKEDLLKLIEEPNSGFEKEFEDNVTTYFIKRVNDSNLSERQDVIDLNISRTMQKSFECKERLHEKCSDAITGNDIHKVLIYSNISCKKLNFVTDAQFPAGIHMAWDSLVQSSKPKKMQSYVWPAIKQKLNVVAIGPKDSGKTFGYTFAITGLLAARHSLPQGNSPSALILCASSSEVLSVHSLCMKFLQSYGHIKSVTGFIGKSDRSLAAEVYNGCQILVSTPTFLVQFLKAYKNFFNFDNLCYLIFDILELLDKHKLITNREKKSDELFPLQIIFTARYFTIPIRTLIKKIMYNPYICISSFLEAVIFKSVQPKMYMLNSKLKLQKLLDILGNESKLKTMIVCRTVDEAEEVNAFLSKHKHILLAHEEKHLFEIEDIKKLWQVSIPGSYPIIISTDEVLTDLNIIDVDWLIHYSVSLEVKTNFNFRFSTLMNNLQKEITKCEVTIFINENDNIQFLSIINMMKRMGVVLSNDMLLNIERISIALDKCKREYPICDKVKSLGFCQNKSFCPFRHCIISDVDAPITKIETGDEVRFVITYIHDASHFSGRIINYVKADTSEIIEFSKNEYILLTSKIQLFFGNIKNRRRSDIVNVGGIYGLEDSIDSFKRVQVLQIKNEKKNRFGTFQVADVRCIDTGNILTNIEVHRLLSLPEKLSKLPAHIVEIFLVGIAPCDNEYEWNNYANEIAYDWFVKNYNQYSYIVGKVSLHLGNTIWTDTLNIGIKMIGRRDIAGLSLKTELISKSHAVVNKDHMQNIYTLCTNGGLVINKQYDIEHLKV</sequence>
<evidence type="ECO:0000259" key="11">
    <source>
        <dbReference type="PROSITE" id="PS51194"/>
    </source>
</evidence>
<gene>
    <name evidence="13" type="primary">LOC107069118</name>
</gene>
<reference evidence="13" key="1">
    <citation type="submission" date="2025-08" db="UniProtKB">
        <authorList>
            <consortium name="RefSeq"/>
        </authorList>
    </citation>
    <scope>IDENTIFICATION</scope>
    <source>
        <tissue evidence="13">Whole body</tissue>
    </source>
</reference>
<evidence type="ECO:0000256" key="2">
    <source>
        <dbReference type="ARBA" id="ARBA00022737"/>
    </source>
</evidence>
<evidence type="ECO:0000256" key="5">
    <source>
        <dbReference type="ARBA" id="ARBA00022806"/>
    </source>
</evidence>
<dbReference type="Gene3D" id="2.30.30.140">
    <property type="match status" value="1"/>
</dbReference>
<dbReference type="SMART" id="SM00487">
    <property type="entry name" value="DEXDc"/>
    <property type="match status" value="1"/>
</dbReference>
<protein>
    <recommendedName>
        <fullName evidence="1">RNA helicase</fullName>
        <ecNumber evidence="1">3.6.4.13</ecNumber>
    </recommendedName>
</protein>
<accession>A0ABM1IN16</accession>
<feature type="domain" description="C3H1-type" evidence="9">
    <location>
        <begin position="716"/>
        <end position="744"/>
    </location>
</feature>
<keyword evidence="8" id="KW-0863">Zinc-finger</keyword>
<evidence type="ECO:0000256" key="7">
    <source>
        <dbReference type="ARBA" id="ARBA00047984"/>
    </source>
</evidence>
<evidence type="ECO:0000256" key="4">
    <source>
        <dbReference type="ARBA" id="ARBA00022801"/>
    </source>
</evidence>
<keyword evidence="6" id="KW-0067">ATP-binding</keyword>
<keyword evidence="4" id="KW-0378">Hydrolase</keyword>
<dbReference type="InterPro" id="IPR014001">
    <property type="entry name" value="Helicase_ATP-bd"/>
</dbReference>
<dbReference type="Pfam" id="PF00270">
    <property type="entry name" value="DEAD"/>
    <property type="match status" value="1"/>
</dbReference>
<evidence type="ECO:0000256" key="6">
    <source>
        <dbReference type="ARBA" id="ARBA00022840"/>
    </source>
</evidence>
<dbReference type="InterPro" id="IPR001650">
    <property type="entry name" value="Helicase_C-like"/>
</dbReference>
<dbReference type="PANTHER" id="PTHR22655:SF2">
    <property type="entry name" value="ATP-DEPENDENT RNA HELICASE TDRD12-RELATED"/>
    <property type="match status" value="1"/>
</dbReference>
<dbReference type="GO" id="GO:0004386">
    <property type="term" value="F:helicase activity"/>
    <property type="evidence" value="ECO:0007669"/>
    <property type="project" value="UniProtKB-KW"/>
</dbReference>
<evidence type="ECO:0000313" key="12">
    <source>
        <dbReference type="Proteomes" id="UP000694924"/>
    </source>
</evidence>
<keyword evidence="12" id="KW-1185">Reference proteome</keyword>
<dbReference type="SUPFAM" id="SSF52540">
    <property type="entry name" value="P-loop containing nucleoside triphosphate hydrolases"/>
    <property type="match status" value="2"/>
</dbReference>
<dbReference type="PROSITE" id="PS51192">
    <property type="entry name" value="HELICASE_ATP_BIND_1"/>
    <property type="match status" value="1"/>
</dbReference>
<dbReference type="GeneID" id="107069118"/>
<evidence type="ECO:0000259" key="10">
    <source>
        <dbReference type="PROSITE" id="PS51192"/>
    </source>
</evidence>
<dbReference type="PROSITE" id="PS51194">
    <property type="entry name" value="HELICASE_CTER"/>
    <property type="match status" value="1"/>
</dbReference>
<organism evidence="12 13">
    <name type="scientific">Polistes dominula</name>
    <name type="common">European paper wasp</name>
    <name type="synonym">Vespa dominula</name>
    <dbReference type="NCBI Taxonomy" id="743375"/>
    <lineage>
        <taxon>Eukaryota</taxon>
        <taxon>Metazoa</taxon>
        <taxon>Ecdysozoa</taxon>
        <taxon>Arthropoda</taxon>
        <taxon>Hexapoda</taxon>
        <taxon>Insecta</taxon>
        <taxon>Pterygota</taxon>
        <taxon>Neoptera</taxon>
        <taxon>Endopterygota</taxon>
        <taxon>Hymenoptera</taxon>
        <taxon>Apocrita</taxon>
        <taxon>Aculeata</taxon>
        <taxon>Vespoidea</taxon>
        <taxon>Vespidae</taxon>
        <taxon>Polistinae</taxon>
        <taxon>Polistini</taxon>
        <taxon>Polistes</taxon>
    </lineage>
</organism>
<name>A0ABM1IN16_POLDO</name>
<dbReference type="SUPFAM" id="SSF63748">
    <property type="entry name" value="Tudor/PWWP/MBT"/>
    <property type="match status" value="1"/>
</dbReference>
<dbReference type="RefSeq" id="XP_015181603.1">
    <property type="nucleotide sequence ID" value="XM_015326117.1"/>
</dbReference>
<keyword evidence="3" id="KW-0547">Nucleotide-binding</keyword>
<dbReference type="InterPro" id="IPR000571">
    <property type="entry name" value="Znf_CCCH"/>
</dbReference>
<dbReference type="InterPro" id="IPR027417">
    <property type="entry name" value="P-loop_NTPase"/>
</dbReference>
<proteinExistence type="predicted"/>
<feature type="domain" description="Helicase ATP-binding" evidence="10">
    <location>
        <begin position="349"/>
        <end position="505"/>
    </location>
</feature>
<dbReference type="InterPro" id="IPR035437">
    <property type="entry name" value="SNase_OB-fold_sf"/>
</dbReference>
<evidence type="ECO:0000313" key="13">
    <source>
        <dbReference type="RefSeq" id="XP_015181603.1"/>
    </source>
</evidence>
<dbReference type="Proteomes" id="UP000694924">
    <property type="component" value="Unplaced"/>
</dbReference>
<feature type="zinc finger region" description="C3H1-type" evidence="8">
    <location>
        <begin position="716"/>
        <end position="744"/>
    </location>
</feature>
<evidence type="ECO:0000256" key="8">
    <source>
        <dbReference type="PROSITE-ProRule" id="PRU00723"/>
    </source>
</evidence>
<dbReference type="Gene3D" id="3.40.50.300">
    <property type="entry name" value="P-loop containing nucleotide triphosphate hydrolases"/>
    <property type="match status" value="2"/>
</dbReference>
<dbReference type="PANTHER" id="PTHR22655">
    <property type="entry name" value="ATP-DEPENDENT RNA HELICASE TDRD12-RELATED"/>
    <property type="match status" value="1"/>
</dbReference>
<dbReference type="Gene3D" id="2.40.50.90">
    <property type="match status" value="1"/>
</dbReference>
<keyword evidence="8" id="KW-0479">Metal-binding</keyword>
<dbReference type="PROSITE" id="PS50103">
    <property type="entry name" value="ZF_C3H1"/>
    <property type="match status" value="1"/>
</dbReference>
<feature type="domain" description="Helicase C-terminal" evidence="11">
    <location>
        <begin position="551"/>
        <end position="709"/>
    </location>
</feature>
<keyword evidence="2" id="KW-0677">Repeat</keyword>
<dbReference type="EC" id="3.6.4.13" evidence="1"/>
<dbReference type="InterPro" id="IPR011545">
    <property type="entry name" value="DEAD/DEAH_box_helicase_dom"/>
</dbReference>
<keyword evidence="8" id="KW-0862">Zinc</keyword>